<dbReference type="PANTHER" id="PTHR34222:SF95">
    <property type="entry name" value="RRNA 2'-O-METHYLTRANSFERASE FIBRILLARIN-LIKE ISOFORM X1"/>
    <property type="match status" value="1"/>
</dbReference>
<feature type="compositionally biased region" description="Basic residues" evidence="1">
    <location>
        <begin position="138"/>
        <end position="148"/>
    </location>
</feature>
<dbReference type="PANTHER" id="PTHR34222">
    <property type="entry name" value="GAG_PRE-INTEGRS DOMAIN-CONTAINING PROTEIN"/>
    <property type="match status" value="1"/>
</dbReference>
<reference evidence="2" key="1">
    <citation type="submission" date="2020-06" db="EMBL/GenBank/DDBJ databases">
        <authorList>
            <person name="Li T."/>
            <person name="Hu X."/>
            <person name="Zhang T."/>
            <person name="Song X."/>
            <person name="Zhang H."/>
            <person name="Dai N."/>
            <person name="Sheng W."/>
            <person name="Hou X."/>
            <person name="Wei L."/>
        </authorList>
    </citation>
    <scope>NUCLEOTIDE SEQUENCE</scope>
    <source>
        <strain evidence="2">KEN1</strain>
        <tissue evidence="2">Leaf</tissue>
    </source>
</reference>
<feature type="region of interest" description="Disordered" evidence="1">
    <location>
        <begin position="138"/>
        <end position="157"/>
    </location>
</feature>
<name>A0AAW2S4A4_9LAMI</name>
<accession>A0AAW2S4A4</accession>
<organism evidence="2">
    <name type="scientific">Sesamum latifolium</name>
    <dbReference type="NCBI Taxonomy" id="2727402"/>
    <lineage>
        <taxon>Eukaryota</taxon>
        <taxon>Viridiplantae</taxon>
        <taxon>Streptophyta</taxon>
        <taxon>Embryophyta</taxon>
        <taxon>Tracheophyta</taxon>
        <taxon>Spermatophyta</taxon>
        <taxon>Magnoliopsida</taxon>
        <taxon>eudicotyledons</taxon>
        <taxon>Gunneridae</taxon>
        <taxon>Pentapetalae</taxon>
        <taxon>asterids</taxon>
        <taxon>lamiids</taxon>
        <taxon>Lamiales</taxon>
        <taxon>Pedaliaceae</taxon>
        <taxon>Sesamum</taxon>
    </lineage>
</organism>
<reference evidence="2" key="2">
    <citation type="journal article" date="2024" name="Plant">
        <title>Genomic evolution and insights into agronomic trait innovations of Sesamum species.</title>
        <authorList>
            <person name="Miao H."/>
            <person name="Wang L."/>
            <person name="Qu L."/>
            <person name="Liu H."/>
            <person name="Sun Y."/>
            <person name="Le M."/>
            <person name="Wang Q."/>
            <person name="Wei S."/>
            <person name="Zheng Y."/>
            <person name="Lin W."/>
            <person name="Duan Y."/>
            <person name="Cao H."/>
            <person name="Xiong S."/>
            <person name="Wang X."/>
            <person name="Wei L."/>
            <person name="Li C."/>
            <person name="Ma Q."/>
            <person name="Ju M."/>
            <person name="Zhao R."/>
            <person name="Li G."/>
            <person name="Mu C."/>
            <person name="Tian Q."/>
            <person name="Mei H."/>
            <person name="Zhang T."/>
            <person name="Gao T."/>
            <person name="Zhang H."/>
        </authorList>
    </citation>
    <scope>NUCLEOTIDE SEQUENCE</scope>
    <source>
        <strain evidence="2">KEN1</strain>
    </source>
</reference>
<dbReference type="AlphaFoldDB" id="A0AAW2S4A4"/>
<evidence type="ECO:0008006" key="3">
    <source>
        <dbReference type="Google" id="ProtNLM"/>
    </source>
</evidence>
<proteinExistence type="predicted"/>
<gene>
    <name evidence="2" type="ORF">Slati_4545400</name>
</gene>
<comment type="caution">
    <text evidence="2">The sequence shown here is derived from an EMBL/GenBank/DDBJ whole genome shotgun (WGS) entry which is preliminary data.</text>
</comment>
<dbReference type="EMBL" id="JACGWN010000118">
    <property type="protein sequence ID" value="KAL0386536.1"/>
    <property type="molecule type" value="Genomic_DNA"/>
</dbReference>
<evidence type="ECO:0000313" key="2">
    <source>
        <dbReference type="EMBL" id="KAL0386536.1"/>
    </source>
</evidence>
<protein>
    <recommendedName>
        <fullName evidence="3">Retrotransposon gag domain-containing protein</fullName>
    </recommendedName>
</protein>
<evidence type="ECO:0000256" key="1">
    <source>
        <dbReference type="SAM" id="MobiDB-lite"/>
    </source>
</evidence>
<sequence length="238" mass="26556">MFLSSAKEIWDTLRDMYSHEKNVSHVFELYEKLFSLKQDGRSVTDYFASLKGVPDEILLYHPLNYVAKARHAQWEEFLVAKFLSGLDSTLRATRNSLLSSDSVPTLSNALSRVLRISTGSTLAPPLYETFALAIRGRGSSRGRSSRGGRGRDSHISRGPRYCEHCGKTYHISEKCWNKFGKPEWANALSSEPNVSVLESDQVSLSREAYERLIHQPVANSTSSTATPAPSSGVLLLSW</sequence>